<dbReference type="InterPro" id="IPR036770">
    <property type="entry name" value="Ankyrin_rpt-contain_sf"/>
</dbReference>
<feature type="domain" description="DUF3447" evidence="1">
    <location>
        <begin position="197"/>
        <end position="228"/>
    </location>
</feature>
<reference evidence="2" key="1">
    <citation type="submission" date="2006-10" db="EMBL/GenBank/DDBJ databases">
        <authorList>
            <person name="Amadeo P."/>
            <person name="Zhao Q."/>
            <person name="Wortman J."/>
            <person name="Fraser-Liggett C."/>
            <person name="Carlton J."/>
        </authorList>
    </citation>
    <scope>NUCLEOTIDE SEQUENCE</scope>
    <source>
        <strain evidence="2">G3</strain>
    </source>
</reference>
<evidence type="ECO:0000313" key="3">
    <source>
        <dbReference type="Proteomes" id="UP000001542"/>
    </source>
</evidence>
<dbReference type="Pfam" id="PF11929">
    <property type="entry name" value="DUF3447"/>
    <property type="match status" value="1"/>
</dbReference>
<dbReference type="PANTHER" id="PTHR24182:SF13">
    <property type="entry name" value="LD18443P"/>
    <property type="match status" value="1"/>
</dbReference>
<dbReference type="InterPro" id="IPR020683">
    <property type="entry name" value="DUF3447"/>
</dbReference>
<dbReference type="KEGG" id="tva:4757235"/>
<name>A2F6P0_TRIV3</name>
<dbReference type="EMBL" id="DS113638">
    <property type="protein sequence ID" value="EAX99429.1"/>
    <property type="molecule type" value="Genomic_DNA"/>
</dbReference>
<dbReference type="VEuPathDB" id="TrichDB:TVAGG3_0487490"/>
<proteinExistence type="predicted"/>
<dbReference type="VEuPathDB" id="TrichDB:TVAG_110210"/>
<evidence type="ECO:0000259" key="1">
    <source>
        <dbReference type="Pfam" id="PF11929"/>
    </source>
</evidence>
<accession>A2F6P0</accession>
<evidence type="ECO:0000313" key="2">
    <source>
        <dbReference type="EMBL" id="EAX99429.1"/>
    </source>
</evidence>
<organism evidence="2 3">
    <name type="scientific">Trichomonas vaginalis (strain ATCC PRA-98 / G3)</name>
    <dbReference type="NCBI Taxonomy" id="412133"/>
    <lineage>
        <taxon>Eukaryota</taxon>
        <taxon>Metamonada</taxon>
        <taxon>Parabasalia</taxon>
        <taxon>Trichomonadida</taxon>
        <taxon>Trichomonadidae</taxon>
        <taxon>Trichomonas</taxon>
    </lineage>
</organism>
<dbReference type="PANTHER" id="PTHR24182">
    <property type="entry name" value="ANKYRIN REPEAT AND SOCS BOX CONTAINING 4"/>
    <property type="match status" value="1"/>
</dbReference>
<protein>
    <recommendedName>
        <fullName evidence="1">DUF3447 domain-containing protein</fullName>
    </recommendedName>
</protein>
<keyword evidence="3" id="KW-1185">Reference proteome</keyword>
<dbReference type="eggNOG" id="ENOG502SBM3">
    <property type="taxonomic scope" value="Eukaryota"/>
</dbReference>
<sequence>MSDQDAHPNKYSELRSNYKYYIDICNKLYQLKTGKEEELNKIYKMIKTELIDSNKYPPQDMIRAILNLIVYNNHYAKSYLYLAKLISDEYHVKEVNNVILISNFLFYKEYGIKLDKSDDFEKIKSDFLDIHTENTIYRAIMNNDLERFITFTEREYFDKDQILKCDLYPYSYYGYSLLELCCYHGAVDCFKLLRSKFKSEITQTCLQFSFLGGNPDIMSECLKYQKPK</sequence>
<reference evidence="2" key="2">
    <citation type="journal article" date="2007" name="Science">
        <title>Draft genome sequence of the sexually transmitted pathogen Trichomonas vaginalis.</title>
        <authorList>
            <person name="Carlton J.M."/>
            <person name="Hirt R.P."/>
            <person name="Silva J.C."/>
            <person name="Delcher A.L."/>
            <person name="Schatz M."/>
            <person name="Zhao Q."/>
            <person name="Wortman J.R."/>
            <person name="Bidwell S.L."/>
            <person name="Alsmark U.C.M."/>
            <person name="Besteiro S."/>
            <person name="Sicheritz-Ponten T."/>
            <person name="Noel C.J."/>
            <person name="Dacks J.B."/>
            <person name="Foster P.G."/>
            <person name="Simillion C."/>
            <person name="Van de Peer Y."/>
            <person name="Miranda-Saavedra D."/>
            <person name="Barton G.J."/>
            <person name="Westrop G.D."/>
            <person name="Mueller S."/>
            <person name="Dessi D."/>
            <person name="Fiori P.L."/>
            <person name="Ren Q."/>
            <person name="Paulsen I."/>
            <person name="Zhang H."/>
            <person name="Bastida-Corcuera F.D."/>
            <person name="Simoes-Barbosa A."/>
            <person name="Brown M.T."/>
            <person name="Hayes R.D."/>
            <person name="Mukherjee M."/>
            <person name="Okumura C.Y."/>
            <person name="Schneider R."/>
            <person name="Smith A.J."/>
            <person name="Vanacova S."/>
            <person name="Villalvazo M."/>
            <person name="Haas B.J."/>
            <person name="Pertea M."/>
            <person name="Feldblyum T.V."/>
            <person name="Utterback T.R."/>
            <person name="Shu C.L."/>
            <person name="Osoegawa K."/>
            <person name="de Jong P.J."/>
            <person name="Hrdy I."/>
            <person name="Horvathova L."/>
            <person name="Zubacova Z."/>
            <person name="Dolezal P."/>
            <person name="Malik S.B."/>
            <person name="Logsdon J.M. Jr."/>
            <person name="Henze K."/>
            <person name="Gupta A."/>
            <person name="Wang C.C."/>
            <person name="Dunne R.L."/>
            <person name="Upcroft J.A."/>
            <person name="Upcroft P."/>
            <person name="White O."/>
            <person name="Salzberg S.L."/>
            <person name="Tang P."/>
            <person name="Chiu C.-H."/>
            <person name="Lee Y.-S."/>
            <person name="Embley T.M."/>
            <person name="Coombs G.H."/>
            <person name="Mottram J.C."/>
            <person name="Tachezy J."/>
            <person name="Fraser-Liggett C.M."/>
            <person name="Johnson P.J."/>
        </authorList>
    </citation>
    <scope>NUCLEOTIDE SEQUENCE [LARGE SCALE GENOMIC DNA]</scope>
    <source>
        <strain evidence="2">G3</strain>
    </source>
</reference>
<dbReference type="RefSeq" id="XP_001312359.1">
    <property type="nucleotide sequence ID" value="XM_001312358.1"/>
</dbReference>
<dbReference type="InParanoid" id="A2F6P0"/>
<dbReference type="Proteomes" id="UP000001542">
    <property type="component" value="Unassembled WGS sequence"/>
</dbReference>
<dbReference type="SUPFAM" id="SSF48403">
    <property type="entry name" value="Ankyrin repeat"/>
    <property type="match status" value="1"/>
</dbReference>
<dbReference type="AlphaFoldDB" id="A2F6P0"/>
<gene>
    <name evidence="2" type="ORF">TVAG_408390</name>
</gene>